<protein>
    <recommendedName>
        <fullName evidence="3">Nucleoid associated protein NdpA</fullName>
    </recommendedName>
</protein>
<name>A0A1H9QIJ1_9HYPH</name>
<sequence length="352" mass="39901">MGFLSDAEIDSLRLARMSLHIVADDADFEPQPELPVEHDDFLLQILRDVASDSIYRFADRSSTRDRIEEVARRDIPFHEGAQALSSDFRRFHTGNMRDGAFFVFELGVADESTRIYALVKYDYSQALELVQREGATALRRIVEAFVSDKASIQKAALVRTVDGVAEPGISTRDRMGRPAPTLTSYFQDYLQVERERNDQDLTREVRDVVRTALQDNKEYLPRGGVAVGLARALDVLRNAPEINEDVVRQAVWVGAGQPEDARVRGTLDTSVNRLVRRRRLEGVAFAPHQEGLPRSVRRQVQTEEGVTLEYNTALEGQAVRREEQPNGETRFVVTTRNYTDGVITERGRRPDR</sequence>
<dbReference type="Proteomes" id="UP000199647">
    <property type="component" value="Unassembled WGS sequence"/>
</dbReference>
<dbReference type="OrthoDB" id="9178145at2"/>
<dbReference type="AlphaFoldDB" id="A0A1H9QIJ1"/>
<organism evidence="1 2">
    <name type="scientific">Faunimonas pinastri</name>
    <dbReference type="NCBI Taxonomy" id="1855383"/>
    <lineage>
        <taxon>Bacteria</taxon>
        <taxon>Pseudomonadati</taxon>
        <taxon>Pseudomonadota</taxon>
        <taxon>Alphaproteobacteria</taxon>
        <taxon>Hyphomicrobiales</taxon>
        <taxon>Afifellaceae</taxon>
        <taxon>Faunimonas</taxon>
    </lineage>
</organism>
<gene>
    <name evidence="1" type="ORF">SAMN05216548_12914</name>
</gene>
<evidence type="ECO:0000313" key="1">
    <source>
        <dbReference type="EMBL" id="SER60248.1"/>
    </source>
</evidence>
<accession>A0A1H9QIJ1</accession>
<evidence type="ECO:0000313" key="2">
    <source>
        <dbReference type="Proteomes" id="UP000199647"/>
    </source>
</evidence>
<dbReference type="EMBL" id="FOFG01000029">
    <property type="protein sequence ID" value="SER60248.1"/>
    <property type="molecule type" value="Genomic_DNA"/>
</dbReference>
<evidence type="ECO:0008006" key="3">
    <source>
        <dbReference type="Google" id="ProtNLM"/>
    </source>
</evidence>
<keyword evidence="2" id="KW-1185">Reference proteome</keyword>
<reference evidence="1 2" key="1">
    <citation type="submission" date="2016-10" db="EMBL/GenBank/DDBJ databases">
        <authorList>
            <person name="de Groot N.N."/>
        </authorList>
    </citation>
    <scope>NUCLEOTIDE SEQUENCE [LARGE SCALE GENOMIC DNA]</scope>
    <source>
        <strain evidence="1 2">A52C2</strain>
    </source>
</reference>
<proteinExistence type="predicted"/>
<dbReference type="RefSeq" id="WP_143062072.1">
    <property type="nucleotide sequence ID" value="NZ_FOFG01000029.1"/>
</dbReference>